<dbReference type="AlphaFoldDB" id="A0A5B7H897"/>
<accession>A0A5B7H897</accession>
<dbReference type="EMBL" id="VSRR010024321">
    <property type="protein sequence ID" value="MPC66126.1"/>
    <property type="molecule type" value="Genomic_DNA"/>
</dbReference>
<dbReference type="Proteomes" id="UP000324222">
    <property type="component" value="Unassembled WGS sequence"/>
</dbReference>
<protein>
    <submittedName>
        <fullName evidence="1">Uncharacterized protein</fullName>
    </submittedName>
</protein>
<reference evidence="1 2" key="1">
    <citation type="submission" date="2019-05" db="EMBL/GenBank/DDBJ databases">
        <title>Another draft genome of Portunus trituberculatus and its Hox gene families provides insights of decapod evolution.</title>
        <authorList>
            <person name="Jeong J.-H."/>
            <person name="Song I."/>
            <person name="Kim S."/>
            <person name="Choi T."/>
            <person name="Kim D."/>
            <person name="Ryu S."/>
            <person name="Kim W."/>
        </authorList>
    </citation>
    <scope>NUCLEOTIDE SEQUENCE [LARGE SCALE GENOMIC DNA]</scope>
    <source>
        <tissue evidence="1">Muscle</tissue>
    </source>
</reference>
<organism evidence="1 2">
    <name type="scientific">Portunus trituberculatus</name>
    <name type="common">Swimming crab</name>
    <name type="synonym">Neptunus trituberculatus</name>
    <dbReference type="NCBI Taxonomy" id="210409"/>
    <lineage>
        <taxon>Eukaryota</taxon>
        <taxon>Metazoa</taxon>
        <taxon>Ecdysozoa</taxon>
        <taxon>Arthropoda</taxon>
        <taxon>Crustacea</taxon>
        <taxon>Multicrustacea</taxon>
        <taxon>Malacostraca</taxon>
        <taxon>Eumalacostraca</taxon>
        <taxon>Eucarida</taxon>
        <taxon>Decapoda</taxon>
        <taxon>Pleocyemata</taxon>
        <taxon>Brachyura</taxon>
        <taxon>Eubrachyura</taxon>
        <taxon>Portunoidea</taxon>
        <taxon>Portunidae</taxon>
        <taxon>Portuninae</taxon>
        <taxon>Portunus</taxon>
    </lineage>
</organism>
<sequence length="162" mass="17717">MRHDKCTGARHLIIHFEGHTEGHMKVAASGLVPPTSPGLCGDTVATPRRLGCLRCTAHASGFCAFSYSHHRRLSTLTSSYLPILTYPTVCPPYPSLLLSSASSALPSHLLCPLLPPCLLPRPSALPLPPCRAFRPHHELHSREERVIPKALRVHKSEAEEVN</sequence>
<evidence type="ECO:0000313" key="1">
    <source>
        <dbReference type="EMBL" id="MPC66126.1"/>
    </source>
</evidence>
<comment type="caution">
    <text evidence="1">The sequence shown here is derived from an EMBL/GenBank/DDBJ whole genome shotgun (WGS) entry which is preliminary data.</text>
</comment>
<proteinExistence type="predicted"/>
<gene>
    <name evidence="1" type="ORF">E2C01_060272</name>
</gene>
<name>A0A5B7H897_PORTR</name>
<evidence type="ECO:0000313" key="2">
    <source>
        <dbReference type="Proteomes" id="UP000324222"/>
    </source>
</evidence>
<keyword evidence="2" id="KW-1185">Reference proteome</keyword>